<sequence length="392" mass="42672">MENSKLSSLEYSNNYTRLDTSVQGEGCSQNMFNGISHAAEWSDGITHGKLKGIELSGRDDAFQEGFNNLCDPDHEGRSALSGDGYVPNIIHWDHSKDEHCQSSMVDNQAAINMKNEGIRNALGTCDTEPTIDLLVTVSNSGSLQNSNGCRLTEPVIPFENGLCNSGESAASGFSGLGKFHSQINGLEGRANPDGTPLEHSDSMEDKNSPPGKTKHISADFGITCLYGCCSRCLYALHGVVLKLLTCEWQKNKSNWTAEHVHDVVSSLSMDLIAAVRKVDTATNISKLLDESLKHQTPERLSAYPGLHECHCSSSDGVVVPMECSCHSMDGCLIGKANDFPDSQIELDPKFVLRDGILVPVDSNRDASFHCKYESLCLCPLVHSIVMMKQPFD</sequence>
<reference evidence="2" key="1">
    <citation type="submission" date="2018-02" db="EMBL/GenBank/DDBJ databases">
        <title>Rhizophora mucronata_Transcriptome.</title>
        <authorList>
            <person name="Meera S.P."/>
            <person name="Sreeshan A."/>
            <person name="Augustine A."/>
        </authorList>
    </citation>
    <scope>NUCLEOTIDE SEQUENCE</scope>
    <source>
        <tissue evidence="2">Leaf</tissue>
    </source>
</reference>
<accession>A0A2P2JQV6</accession>
<evidence type="ECO:0000313" key="2">
    <source>
        <dbReference type="EMBL" id="MBW95861.1"/>
    </source>
</evidence>
<protein>
    <submittedName>
        <fullName evidence="2">Uncharacterized protein MANES_15G090100</fullName>
    </submittedName>
</protein>
<organism evidence="2">
    <name type="scientific">Rhizophora mucronata</name>
    <name type="common">Asiatic mangrove</name>
    <dbReference type="NCBI Taxonomy" id="61149"/>
    <lineage>
        <taxon>Eukaryota</taxon>
        <taxon>Viridiplantae</taxon>
        <taxon>Streptophyta</taxon>
        <taxon>Embryophyta</taxon>
        <taxon>Tracheophyta</taxon>
        <taxon>Spermatophyta</taxon>
        <taxon>Magnoliopsida</taxon>
        <taxon>eudicotyledons</taxon>
        <taxon>Gunneridae</taxon>
        <taxon>Pentapetalae</taxon>
        <taxon>rosids</taxon>
        <taxon>fabids</taxon>
        <taxon>Malpighiales</taxon>
        <taxon>Rhizophoraceae</taxon>
        <taxon>Rhizophora</taxon>
    </lineage>
</organism>
<dbReference type="AlphaFoldDB" id="A0A2P2JQV6"/>
<feature type="compositionally biased region" description="Basic and acidic residues" evidence="1">
    <location>
        <begin position="196"/>
        <end position="207"/>
    </location>
</feature>
<proteinExistence type="predicted"/>
<dbReference type="EMBL" id="GGEC01015378">
    <property type="protein sequence ID" value="MBW95861.1"/>
    <property type="molecule type" value="Transcribed_RNA"/>
</dbReference>
<feature type="region of interest" description="Disordered" evidence="1">
    <location>
        <begin position="187"/>
        <end position="212"/>
    </location>
</feature>
<name>A0A2P2JQV6_RHIMU</name>
<evidence type="ECO:0000256" key="1">
    <source>
        <dbReference type="SAM" id="MobiDB-lite"/>
    </source>
</evidence>